<dbReference type="Gene3D" id="3.40.960.10">
    <property type="entry name" value="VSR Endonuclease"/>
    <property type="match status" value="1"/>
</dbReference>
<sequence length="175" mass="20652">MENILPFQDIIETRRTQFPCPSCGQYFTPYLVTVNGISKCECKIHGLYETNNKVSKNFRIFCSKVASHPTRSQSYYTSLEAKVRDILLNSSYILGKDFIHNCLFKNGRSNYYVDFYIPRENLILECSPAIWHTLWSRDKSDKKKYKFLSDLGLKVIEVDERNYKEVSRYLERSIE</sequence>
<organism evidence="1">
    <name type="scientific">viral metagenome</name>
    <dbReference type="NCBI Taxonomy" id="1070528"/>
    <lineage>
        <taxon>unclassified sequences</taxon>
        <taxon>metagenomes</taxon>
        <taxon>organismal metagenomes</taxon>
    </lineage>
</organism>
<accession>A0A6M3XEV1</accession>
<gene>
    <name evidence="1" type="ORF">TM448B00540_0017</name>
</gene>
<proteinExistence type="predicted"/>
<dbReference type="AlphaFoldDB" id="A0A6M3XEV1"/>
<evidence type="ECO:0000313" key="1">
    <source>
        <dbReference type="EMBL" id="QJH95827.1"/>
    </source>
</evidence>
<name>A0A6M3XEV1_9ZZZZ</name>
<reference evidence="1" key="1">
    <citation type="submission" date="2020-03" db="EMBL/GenBank/DDBJ databases">
        <title>The deep terrestrial virosphere.</title>
        <authorList>
            <person name="Holmfeldt K."/>
            <person name="Nilsson E."/>
            <person name="Simone D."/>
            <person name="Lopez-Fernandez M."/>
            <person name="Wu X."/>
            <person name="de Brujin I."/>
            <person name="Lundin D."/>
            <person name="Andersson A."/>
            <person name="Bertilsson S."/>
            <person name="Dopson M."/>
        </authorList>
    </citation>
    <scope>NUCLEOTIDE SEQUENCE</scope>
    <source>
        <strain evidence="1">TM448B00540</strain>
    </source>
</reference>
<dbReference type="EMBL" id="MT144630">
    <property type="protein sequence ID" value="QJH95827.1"/>
    <property type="molecule type" value="Genomic_DNA"/>
</dbReference>
<evidence type="ECO:0008006" key="2">
    <source>
        <dbReference type="Google" id="ProtNLM"/>
    </source>
</evidence>
<protein>
    <recommendedName>
        <fullName evidence="2">DUF559 domain-containing protein</fullName>
    </recommendedName>
</protein>